<evidence type="ECO:0000313" key="3">
    <source>
        <dbReference type="Proteomes" id="UP000667650"/>
    </source>
</evidence>
<dbReference type="RefSeq" id="WP_166524371.1">
    <property type="nucleotide sequence ID" value="NZ_JAAABI010000005.1"/>
</dbReference>
<evidence type="ECO:0000313" key="2">
    <source>
        <dbReference type="EMBL" id="NAY92961.1"/>
    </source>
</evidence>
<reference evidence="2" key="1">
    <citation type="submission" date="2020-01" db="EMBL/GenBank/DDBJ databases">
        <title>Muricauda ochracea sp. nov., isolated from a tidal flat of Garorim bay in Korea.</title>
        <authorList>
            <person name="Kim D."/>
            <person name="Yoo Y."/>
            <person name="Kim J.-J."/>
        </authorList>
    </citation>
    <scope>NUCLEOTIDE SEQUENCE</scope>
    <source>
        <strain evidence="2">JGD-17</strain>
    </source>
</reference>
<dbReference type="Proteomes" id="UP000667650">
    <property type="component" value="Unassembled WGS sequence"/>
</dbReference>
<gene>
    <name evidence="2" type="ORF">GTQ34_13640</name>
</gene>
<feature type="transmembrane region" description="Helical" evidence="1">
    <location>
        <begin position="134"/>
        <end position="157"/>
    </location>
</feature>
<accession>A0A964TEY1</accession>
<keyword evidence="1" id="KW-0472">Membrane</keyword>
<dbReference type="AlphaFoldDB" id="A0A964TEY1"/>
<keyword evidence="3" id="KW-1185">Reference proteome</keyword>
<evidence type="ECO:0000256" key="1">
    <source>
        <dbReference type="SAM" id="Phobius"/>
    </source>
</evidence>
<comment type="caution">
    <text evidence="2">The sequence shown here is derived from an EMBL/GenBank/DDBJ whole genome shotgun (WGS) entry which is preliminary data.</text>
</comment>
<organism evidence="2 3">
    <name type="scientific">Flagellimonas ochracea</name>
    <dbReference type="NCBI Taxonomy" id="2696472"/>
    <lineage>
        <taxon>Bacteria</taxon>
        <taxon>Pseudomonadati</taxon>
        <taxon>Bacteroidota</taxon>
        <taxon>Flavobacteriia</taxon>
        <taxon>Flavobacteriales</taxon>
        <taxon>Flavobacteriaceae</taxon>
        <taxon>Flagellimonas</taxon>
    </lineage>
</organism>
<keyword evidence="1" id="KW-0812">Transmembrane</keyword>
<sequence length="162" mass="18341">MENRNSEILAQKSRELLSDQLNSIDANNNKAGIFVSISSLFIPLAFNLLDNFDKNIGWISIFAVPIMLNLIGLYFLVKSLFPKKVFHGMNFSQFDNLINKDDVRDIFDFEIGANRDSFVDNQGTLNKQNNNLKFGLTFIYVSAVCLTLIILIQLLIINNCNG</sequence>
<keyword evidence="1" id="KW-1133">Transmembrane helix</keyword>
<name>A0A964TEY1_9FLAO</name>
<feature type="transmembrane region" description="Helical" evidence="1">
    <location>
        <begin position="31"/>
        <end position="49"/>
    </location>
</feature>
<dbReference type="EMBL" id="JAAABI010000005">
    <property type="protein sequence ID" value="NAY92961.1"/>
    <property type="molecule type" value="Genomic_DNA"/>
</dbReference>
<proteinExistence type="predicted"/>
<feature type="transmembrane region" description="Helical" evidence="1">
    <location>
        <begin position="55"/>
        <end position="77"/>
    </location>
</feature>
<protein>
    <submittedName>
        <fullName evidence="2">Uncharacterized protein</fullName>
    </submittedName>
</protein>